<dbReference type="GO" id="GO:0005524">
    <property type="term" value="F:ATP binding"/>
    <property type="evidence" value="ECO:0007669"/>
    <property type="project" value="UniProtKB-KW"/>
</dbReference>
<keyword evidence="8" id="KW-1185">Reference proteome</keyword>
<sequence>MLEIQGLHVSYGHVEAVRGVTLTATPGRITLVLGPNGAGKTTILRAVCGLVQPKSGTISLDGRPITGLRAHQVVKRGLVMVPEGRRIFAPLTVEENLKIGGYTASKADAAETMNSVLTMFPILAKRRKGAAGLLSGGEQQMLAFGRALMSQPKVMLMDEPSMGLAPAVVDQILESARHIADTGISILMVEQNADAGLQVADEVVVIERGETAFQGTADLATSHASVVRAFLGESASSTTKPIFECFEKPAGRRFLGVLIANSESGLRCAAWKAAQRAQVNRILGRIGHLA</sequence>
<dbReference type="EMBL" id="AOFD01000072">
    <property type="protein sequence ID" value="ELT42948.1"/>
    <property type="molecule type" value="Genomic_DNA"/>
</dbReference>
<dbReference type="PROSITE" id="PS00211">
    <property type="entry name" value="ABC_TRANSPORTER_1"/>
    <property type="match status" value="1"/>
</dbReference>
<evidence type="ECO:0000256" key="3">
    <source>
        <dbReference type="ARBA" id="ARBA00022741"/>
    </source>
</evidence>
<feature type="domain" description="ABC transporter" evidence="6">
    <location>
        <begin position="2"/>
        <end position="233"/>
    </location>
</feature>
<evidence type="ECO:0000313" key="7">
    <source>
        <dbReference type="EMBL" id="ELT42948.1"/>
    </source>
</evidence>
<keyword evidence="4" id="KW-0067">ATP-binding</keyword>
<dbReference type="GO" id="GO:0016887">
    <property type="term" value="F:ATP hydrolysis activity"/>
    <property type="evidence" value="ECO:0007669"/>
    <property type="project" value="InterPro"/>
</dbReference>
<proteinExistence type="inferred from homology"/>
<evidence type="ECO:0000256" key="4">
    <source>
        <dbReference type="ARBA" id="ARBA00022840"/>
    </source>
</evidence>
<dbReference type="Gene3D" id="3.40.50.300">
    <property type="entry name" value="P-loop containing nucleotide triphosphate hydrolases"/>
    <property type="match status" value="1"/>
</dbReference>
<dbReference type="InterPro" id="IPR003593">
    <property type="entry name" value="AAA+_ATPase"/>
</dbReference>
<dbReference type="GO" id="GO:0015807">
    <property type="term" value="P:L-amino acid transport"/>
    <property type="evidence" value="ECO:0007669"/>
    <property type="project" value="TreeGrafter"/>
</dbReference>
<dbReference type="InterPro" id="IPR003439">
    <property type="entry name" value="ABC_transporter-like_ATP-bd"/>
</dbReference>
<dbReference type="RefSeq" id="WP_009359363.1">
    <property type="nucleotide sequence ID" value="NZ_AOFD01000072.1"/>
</dbReference>
<evidence type="ECO:0000256" key="5">
    <source>
        <dbReference type="ARBA" id="ARBA00022970"/>
    </source>
</evidence>
<dbReference type="SUPFAM" id="SSF52540">
    <property type="entry name" value="P-loop containing nucleoside triphosphate hydrolases"/>
    <property type="match status" value="1"/>
</dbReference>
<evidence type="ECO:0000259" key="6">
    <source>
        <dbReference type="PROSITE" id="PS50893"/>
    </source>
</evidence>
<dbReference type="InterPro" id="IPR027417">
    <property type="entry name" value="P-loop_NTPase"/>
</dbReference>
<dbReference type="CDD" id="cd03224">
    <property type="entry name" value="ABC_TM1139_LivF_branched"/>
    <property type="match status" value="1"/>
</dbReference>
<keyword evidence="3" id="KW-0547">Nucleotide-binding</keyword>
<dbReference type="PANTHER" id="PTHR43820">
    <property type="entry name" value="HIGH-AFFINITY BRANCHED-CHAIN AMINO ACID TRANSPORT ATP-BINDING PROTEIN LIVF"/>
    <property type="match status" value="1"/>
</dbReference>
<evidence type="ECO:0000313" key="8">
    <source>
        <dbReference type="Proteomes" id="UP000011189"/>
    </source>
</evidence>
<dbReference type="InterPro" id="IPR052156">
    <property type="entry name" value="BCAA_Transport_ATP-bd_LivF"/>
</dbReference>
<comment type="caution">
    <text evidence="7">The sequence shown here is derived from an EMBL/GenBank/DDBJ whole genome shotgun (WGS) entry which is preliminary data.</text>
</comment>
<dbReference type="GO" id="GO:0015658">
    <property type="term" value="F:branched-chain amino acid transmembrane transporter activity"/>
    <property type="evidence" value="ECO:0007669"/>
    <property type="project" value="TreeGrafter"/>
</dbReference>
<keyword evidence="5" id="KW-0029">Amino-acid transport</keyword>
<comment type="similarity">
    <text evidence="1">Belongs to the ABC transporter superfamily.</text>
</comment>
<dbReference type="AlphaFoldDB" id="L8THZ5"/>
<dbReference type="PANTHER" id="PTHR43820:SF4">
    <property type="entry name" value="HIGH-AFFINITY BRANCHED-CHAIN AMINO ACID TRANSPORT ATP-BINDING PROTEIN LIVF"/>
    <property type="match status" value="1"/>
</dbReference>
<evidence type="ECO:0000256" key="2">
    <source>
        <dbReference type="ARBA" id="ARBA00022448"/>
    </source>
</evidence>
<gene>
    <name evidence="7" type="ORF">G205_21364</name>
</gene>
<dbReference type="Pfam" id="PF00005">
    <property type="entry name" value="ABC_tran"/>
    <property type="match status" value="1"/>
</dbReference>
<keyword evidence="2" id="KW-0813">Transport</keyword>
<dbReference type="PROSITE" id="PS50893">
    <property type="entry name" value="ABC_TRANSPORTER_2"/>
    <property type="match status" value="1"/>
</dbReference>
<dbReference type="PATRIC" id="fig|683150.5.peg.4180"/>
<dbReference type="Proteomes" id="UP000011189">
    <property type="component" value="Unassembled WGS sequence"/>
</dbReference>
<organism evidence="7 8">
    <name type="scientific">Arthrobacter nitrophenolicus</name>
    <dbReference type="NCBI Taxonomy" id="683150"/>
    <lineage>
        <taxon>Bacteria</taxon>
        <taxon>Bacillati</taxon>
        <taxon>Actinomycetota</taxon>
        <taxon>Actinomycetes</taxon>
        <taxon>Micrococcales</taxon>
        <taxon>Micrococcaceae</taxon>
        <taxon>Arthrobacter</taxon>
    </lineage>
</organism>
<accession>L8THZ5</accession>
<dbReference type="SMART" id="SM00382">
    <property type="entry name" value="AAA"/>
    <property type="match status" value="1"/>
</dbReference>
<reference evidence="8" key="1">
    <citation type="journal article" date="2013" name="Genome Announc.">
        <title>Draft Genome Sequence of the 2-Chloro-4-Nitrophenol-Degrading Bacterium Arthrobacter sp. Strain SJCon.</title>
        <authorList>
            <person name="Vikram S."/>
            <person name="Kumar S."/>
            <person name="Vaidya B."/>
            <person name="Pinnaka A.K."/>
            <person name="Raghava G.P."/>
        </authorList>
    </citation>
    <scope>NUCLEOTIDE SEQUENCE [LARGE SCALE GENOMIC DNA]</scope>
    <source>
        <strain evidence="8">SJCon</strain>
    </source>
</reference>
<name>L8THZ5_9MICC</name>
<dbReference type="InterPro" id="IPR017871">
    <property type="entry name" value="ABC_transporter-like_CS"/>
</dbReference>
<protein>
    <submittedName>
        <fullName evidence="7">ABC-type branched-chain amino acid transport systems ATPase component</fullName>
    </submittedName>
</protein>
<evidence type="ECO:0000256" key="1">
    <source>
        <dbReference type="ARBA" id="ARBA00005417"/>
    </source>
</evidence>